<feature type="region of interest" description="Disordered" evidence="1">
    <location>
        <begin position="914"/>
        <end position="938"/>
    </location>
</feature>
<dbReference type="InterPro" id="IPR001007">
    <property type="entry name" value="VWF_dom"/>
</dbReference>
<evidence type="ECO:0000259" key="3">
    <source>
        <dbReference type="SMART" id="SM00214"/>
    </source>
</evidence>
<dbReference type="PANTHER" id="PTHR15256">
    <property type="entry name" value="INTEGRAL MEMBRANE PROTEIN DGCR2/IDD"/>
    <property type="match status" value="1"/>
</dbReference>
<dbReference type="OrthoDB" id="6288751at2759"/>
<protein>
    <submittedName>
        <fullName evidence="4">Peroxisomal membrane protein 2</fullName>
    </submittedName>
</protein>
<feature type="compositionally biased region" description="Low complexity" evidence="1">
    <location>
        <begin position="605"/>
        <end position="615"/>
    </location>
</feature>
<feature type="compositionally biased region" description="Polar residues" evidence="1">
    <location>
        <begin position="498"/>
        <end position="527"/>
    </location>
</feature>
<dbReference type="STRING" id="6573.A0A210QYS3"/>
<feature type="compositionally biased region" description="Basic and acidic residues" evidence="1">
    <location>
        <begin position="761"/>
        <end position="785"/>
    </location>
</feature>
<feature type="transmembrane region" description="Helical" evidence="2">
    <location>
        <begin position="5"/>
        <end position="25"/>
    </location>
</feature>
<feature type="domain" description="VWFC" evidence="3">
    <location>
        <begin position="29"/>
        <end position="89"/>
    </location>
</feature>
<keyword evidence="2" id="KW-0472">Membrane</keyword>
<dbReference type="Proteomes" id="UP000242188">
    <property type="component" value="Unassembled WGS sequence"/>
</dbReference>
<feature type="region of interest" description="Disordered" evidence="1">
    <location>
        <begin position="374"/>
        <end position="413"/>
    </location>
</feature>
<feature type="compositionally biased region" description="Basic residues" evidence="1">
    <location>
        <begin position="786"/>
        <end position="800"/>
    </location>
</feature>
<evidence type="ECO:0000256" key="1">
    <source>
        <dbReference type="SAM" id="MobiDB-lite"/>
    </source>
</evidence>
<dbReference type="GO" id="GO:0016020">
    <property type="term" value="C:membrane"/>
    <property type="evidence" value="ECO:0007669"/>
    <property type="project" value="TreeGrafter"/>
</dbReference>
<feature type="compositionally biased region" description="Polar residues" evidence="1">
    <location>
        <begin position="471"/>
        <end position="483"/>
    </location>
</feature>
<feature type="compositionally biased region" description="Basic residues" evidence="1">
    <location>
        <begin position="484"/>
        <end position="494"/>
    </location>
</feature>
<evidence type="ECO:0000256" key="2">
    <source>
        <dbReference type="SAM" id="Phobius"/>
    </source>
</evidence>
<feature type="region of interest" description="Disordered" evidence="1">
    <location>
        <begin position="637"/>
        <end position="660"/>
    </location>
</feature>
<gene>
    <name evidence="4" type="ORF">KP79_PYT15891</name>
</gene>
<feature type="compositionally biased region" description="Polar residues" evidence="1">
    <location>
        <begin position="925"/>
        <end position="938"/>
    </location>
</feature>
<feature type="region of interest" description="Disordered" evidence="1">
    <location>
        <begin position="726"/>
        <end position="855"/>
    </location>
</feature>
<evidence type="ECO:0000313" key="4">
    <source>
        <dbReference type="EMBL" id="OWF53886.1"/>
    </source>
</evidence>
<feature type="compositionally biased region" description="Pro residues" evidence="1">
    <location>
        <begin position="186"/>
        <end position="196"/>
    </location>
</feature>
<feature type="region of interest" description="Disordered" evidence="1">
    <location>
        <begin position="953"/>
        <end position="972"/>
    </location>
</feature>
<keyword evidence="2" id="KW-1133">Transmembrane helix</keyword>
<accession>A0A210QYS3</accession>
<evidence type="ECO:0000313" key="5">
    <source>
        <dbReference type="Proteomes" id="UP000242188"/>
    </source>
</evidence>
<feature type="transmembrane region" description="Helical" evidence="2">
    <location>
        <begin position="123"/>
        <end position="145"/>
    </location>
</feature>
<dbReference type="SMART" id="SM00214">
    <property type="entry name" value="VWC"/>
    <property type="match status" value="1"/>
</dbReference>
<reference evidence="4 5" key="1">
    <citation type="journal article" date="2017" name="Nat. Ecol. Evol.">
        <title>Scallop genome provides insights into evolution of bilaterian karyotype and development.</title>
        <authorList>
            <person name="Wang S."/>
            <person name="Zhang J."/>
            <person name="Jiao W."/>
            <person name="Li J."/>
            <person name="Xun X."/>
            <person name="Sun Y."/>
            <person name="Guo X."/>
            <person name="Huan P."/>
            <person name="Dong B."/>
            <person name="Zhang L."/>
            <person name="Hu X."/>
            <person name="Sun X."/>
            <person name="Wang J."/>
            <person name="Zhao C."/>
            <person name="Wang Y."/>
            <person name="Wang D."/>
            <person name="Huang X."/>
            <person name="Wang R."/>
            <person name="Lv J."/>
            <person name="Li Y."/>
            <person name="Zhang Z."/>
            <person name="Liu B."/>
            <person name="Lu W."/>
            <person name="Hui Y."/>
            <person name="Liang J."/>
            <person name="Zhou Z."/>
            <person name="Hou R."/>
            <person name="Li X."/>
            <person name="Liu Y."/>
            <person name="Li H."/>
            <person name="Ning X."/>
            <person name="Lin Y."/>
            <person name="Zhao L."/>
            <person name="Xing Q."/>
            <person name="Dou J."/>
            <person name="Li Y."/>
            <person name="Mao J."/>
            <person name="Guo H."/>
            <person name="Dou H."/>
            <person name="Li T."/>
            <person name="Mu C."/>
            <person name="Jiang W."/>
            <person name="Fu Q."/>
            <person name="Fu X."/>
            <person name="Miao Y."/>
            <person name="Liu J."/>
            <person name="Yu Q."/>
            <person name="Li R."/>
            <person name="Liao H."/>
            <person name="Li X."/>
            <person name="Kong Y."/>
            <person name="Jiang Z."/>
            <person name="Chourrout D."/>
            <person name="Li R."/>
            <person name="Bao Z."/>
        </authorList>
    </citation>
    <scope>NUCLEOTIDE SEQUENCE [LARGE SCALE GENOMIC DNA]</scope>
    <source>
        <strain evidence="4 5">PY_sf001</strain>
    </source>
</reference>
<feature type="region of interest" description="Disordered" evidence="1">
    <location>
        <begin position="465"/>
        <end position="548"/>
    </location>
</feature>
<feature type="region of interest" description="Disordered" evidence="1">
    <location>
        <begin position="186"/>
        <end position="219"/>
    </location>
</feature>
<feature type="compositionally biased region" description="Polar residues" evidence="1">
    <location>
        <begin position="304"/>
        <end position="322"/>
    </location>
</feature>
<dbReference type="PANTHER" id="PTHR15256:SF6">
    <property type="entry name" value="INTEGRAL MEMBRANE PROTEIN DGCR2_IDD"/>
    <property type="match status" value="1"/>
</dbReference>
<feature type="compositionally biased region" description="Polar residues" evidence="1">
    <location>
        <begin position="816"/>
        <end position="826"/>
    </location>
</feature>
<dbReference type="AlphaFoldDB" id="A0A210QYS3"/>
<sequence>MKTPLIVWILWILTSYFVCGIGANANLNCSDYKGNIIQDGKTFQPTKDMCQTCQCDNGFPIMCQSVKCAPPTTPCNWIPLIDQCCKFECPEKDLTGGGDNSINSTKPVDNGVDEASSDSITTLGLRLVASTVTSFLVLALLLFMVHRLRQRRLMMAMRRYQDSHLEQMDDFDERVIPEYWLQCPPYEDPPPPYTPPKPDHRMPPREAPPPYEEVPSNNNNINMTDIIQNTRQHGRVEQETPPNVSHVNHVRQSSDRIQDALNTELLQSIRFRQQLMSLSSSEESVDLSVPNHRAHYIRKSNSTANTGGLCNGNRNTSGAGNSDRSKRHSGVLSGTCRVGHSNSFAAPPSLPCGYDTVPWHKTGYSLPQSCSNTVVTRSRHGGQDRPIRKSHSGSSNVKQCSHRGALQQERGLPEPEDMCRLEEMSLESYNNNNLGTNTNRTADGDLFSQPSEQRVVADITDTLEGYVPPSFQDQSDNRGTASSKRNKPPSHHQRYGSLPSNICTDTHMSASLSAGHVRSSSQDSAQTGAHVDPCPLLRSSEMTMPSNRYSRDQCDIVDRNELMTFRSPRRPQSLEHLRHPGHAFNVPDISTISESGLSGNDSISQQQPTQQQQNLQDLQALRELRLSNLLRSPECGPVNIANSPPSPVQPLSIQGAGMPRSSSIVSDVSMFSVCSETGEKKLSQITGQALRSDAQYPENAFVGRPTLSVFSGGDNCISTNRLPKASENAANGNIDNQNGNDPENSKTTVDTCAGNESGCDNNDRGLDVVNRRKDEKQKSSRENRLPHVKLRHKNKHRTHRSSSGSTSSGKKRHSLTSDSPSESATSVRPLPRSRSEVKHTEQLSALRKQYRTKKGDPQFVHCDMMPPAGHSHHSFHGEPDYVTYSPGANNWGEVSGLYAVTSIMGDVRHSKSKSKLSAANKSGSVSNKQPNSPTDGSSSLFCPTNVAFVKKKVKSSKRGRHGNAADQRSQDIKISGYSQNKILNSDLDIELSPMHELSDKSTKFKDSCIVDNKDGVLLESRSNMDNNNYSM</sequence>
<organism evidence="4 5">
    <name type="scientific">Mizuhopecten yessoensis</name>
    <name type="common">Japanese scallop</name>
    <name type="synonym">Patinopecten yessoensis</name>
    <dbReference type="NCBI Taxonomy" id="6573"/>
    <lineage>
        <taxon>Eukaryota</taxon>
        <taxon>Metazoa</taxon>
        <taxon>Spiralia</taxon>
        <taxon>Lophotrochozoa</taxon>
        <taxon>Mollusca</taxon>
        <taxon>Bivalvia</taxon>
        <taxon>Autobranchia</taxon>
        <taxon>Pteriomorphia</taxon>
        <taxon>Pectinida</taxon>
        <taxon>Pectinoidea</taxon>
        <taxon>Pectinidae</taxon>
        <taxon>Mizuhopecten</taxon>
    </lineage>
</organism>
<dbReference type="SUPFAM" id="SSF57603">
    <property type="entry name" value="FnI-like domain"/>
    <property type="match status" value="1"/>
</dbReference>
<dbReference type="EMBL" id="NEDP02001192">
    <property type="protein sequence ID" value="OWF53886.1"/>
    <property type="molecule type" value="Genomic_DNA"/>
</dbReference>
<feature type="compositionally biased region" description="Low complexity" evidence="1">
    <location>
        <begin position="915"/>
        <end position="924"/>
    </location>
</feature>
<comment type="caution">
    <text evidence="4">The sequence shown here is derived from an EMBL/GenBank/DDBJ whole genome shotgun (WGS) entry which is preliminary data.</text>
</comment>
<feature type="compositionally biased region" description="Polar residues" evidence="1">
    <location>
        <begin position="728"/>
        <end position="750"/>
    </location>
</feature>
<name>A0A210QYS3_MIZYE</name>
<feature type="compositionally biased region" description="Polar residues" evidence="1">
    <location>
        <begin position="588"/>
        <end position="604"/>
    </location>
</feature>
<keyword evidence="2" id="KW-0812">Transmembrane</keyword>
<keyword evidence="5" id="KW-1185">Reference proteome</keyword>
<dbReference type="InterPro" id="IPR042378">
    <property type="entry name" value="IDD"/>
</dbReference>
<feature type="region of interest" description="Disordered" evidence="1">
    <location>
        <begin position="573"/>
        <end position="615"/>
    </location>
</feature>
<proteinExistence type="predicted"/>
<feature type="region of interest" description="Disordered" evidence="1">
    <location>
        <begin position="304"/>
        <end position="332"/>
    </location>
</feature>